<evidence type="ECO:0000256" key="2">
    <source>
        <dbReference type="ARBA" id="ARBA00022448"/>
    </source>
</evidence>
<keyword evidence="6 8" id="KW-1133">Transmembrane helix</keyword>
<feature type="domain" description="ABC transporter" evidence="9">
    <location>
        <begin position="441"/>
        <end position="677"/>
    </location>
</feature>
<dbReference type="PROSITE" id="PS00211">
    <property type="entry name" value="ABC_TRANSPORTER_1"/>
    <property type="match status" value="1"/>
</dbReference>
<dbReference type="PROSITE" id="PS50929">
    <property type="entry name" value="ABC_TM1F"/>
    <property type="match status" value="1"/>
</dbReference>
<feature type="transmembrane region" description="Helical" evidence="8">
    <location>
        <begin position="112"/>
        <end position="132"/>
    </location>
</feature>
<evidence type="ECO:0000259" key="9">
    <source>
        <dbReference type="PROSITE" id="PS50893"/>
    </source>
</evidence>
<evidence type="ECO:0000259" key="10">
    <source>
        <dbReference type="PROSITE" id="PS50929"/>
    </source>
</evidence>
<evidence type="ECO:0000313" key="12">
    <source>
        <dbReference type="Proteomes" id="UP000269793"/>
    </source>
</evidence>
<dbReference type="InterPro" id="IPR003439">
    <property type="entry name" value="ABC_transporter-like_ATP-bd"/>
</dbReference>
<dbReference type="SMART" id="SM00382">
    <property type="entry name" value="AAA"/>
    <property type="match status" value="1"/>
</dbReference>
<keyword evidence="2" id="KW-0813">Transport</keyword>
<keyword evidence="3 8" id="KW-0812">Transmembrane</keyword>
<dbReference type="Pfam" id="PF00005">
    <property type="entry name" value="ABC_tran"/>
    <property type="match status" value="1"/>
</dbReference>
<feature type="transmembrane region" description="Helical" evidence="8">
    <location>
        <begin position="152"/>
        <end position="173"/>
    </location>
</feature>
<dbReference type="GO" id="GO:0016887">
    <property type="term" value="F:ATP hydrolysis activity"/>
    <property type="evidence" value="ECO:0007669"/>
    <property type="project" value="InterPro"/>
</dbReference>
<dbReference type="GO" id="GO:0090374">
    <property type="term" value="P:oligopeptide export from mitochondrion"/>
    <property type="evidence" value="ECO:0007669"/>
    <property type="project" value="TreeGrafter"/>
</dbReference>
<evidence type="ECO:0000256" key="5">
    <source>
        <dbReference type="ARBA" id="ARBA00022840"/>
    </source>
</evidence>
<dbReference type="PANTHER" id="PTHR43394">
    <property type="entry name" value="ATP-DEPENDENT PERMEASE MDL1, MITOCHONDRIAL"/>
    <property type="match status" value="1"/>
</dbReference>
<dbReference type="Gene3D" id="3.40.50.300">
    <property type="entry name" value="P-loop containing nucleotide triphosphate hydrolases"/>
    <property type="match status" value="1"/>
</dbReference>
<dbReference type="InterPro" id="IPR011527">
    <property type="entry name" value="ABC1_TM_dom"/>
</dbReference>
<dbReference type="InterPro" id="IPR036640">
    <property type="entry name" value="ABC1_TM_sf"/>
</dbReference>
<dbReference type="Gene3D" id="1.20.1560.10">
    <property type="entry name" value="ABC transporter type 1, transmembrane domain"/>
    <property type="match status" value="1"/>
</dbReference>
<evidence type="ECO:0000256" key="6">
    <source>
        <dbReference type="ARBA" id="ARBA00022989"/>
    </source>
</evidence>
<evidence type="ECO:0000256" key="8">
    <source>
        <dbReference type="SAM" id="Phobius"/>
    </source>
</evidence>
<dbReference type="PROSITE" id="PS50893">
    <property type="entry name" value="ABC_TRANSPORTER_2"/>
    <property type="match status" value="1"/>
</dbReference>
<dbReference type="FunFam" id="3.40.50.300:FF:000604">
    <property type="entry name" value="ABC transporter B family member 28"/>
    <property type="match status" value="1"/>
</dbReference>
<dbReference type="FunFam" id="1.20.1560.10:FF:000085">
    <property type="entry name" value="Probable ATP-binding cassette (ABC) transporter"/>
    <property type="match status" value="1"/>
</dbReference>
<dbReference type="CDD" id="cd18573">
    <property type="entry name" value="ABC_6TM_ABCB10_like"/>
    <property type="match status" value="1"/>
</dbReference>
<evidence type="ECO:0000256" key="1">
    <source>
        <dbReference type="ARBA" id="ARBA00004141"/>
    </source>
</evidence>
<evidence type="ECO:0000256" key="7">
    <source>
        <dbReference type="ARBA" id="ARBA00023136"/>
    </source>
</evidence>
<dbReference type="EMBL" id="CP033155">
    <property type="protein sequence ID" value="AYO44867.1"/>
    <property type="molecule type" value="Genomic_DNA"/>
</dbReference>
<dbReference type="STRING" id="425264.A0A3G2SD86"/>
<dbReference type="AlphaFoldDB" id="A0A3G2SD86"/>
<name>A0A3G2SD86_MALR7</name>
<dbReference type="SUPFAM" id="SSF52540">
    <property type="entry name" value="P-loop containing nucleoside triphosphate hydrolases"/>
    <property type="match status" value="1"/>
</dbReference>
<keyword evidence="12" id="KW-1185">Reference proteome</keyword>
<feature type="domain" description="ABC transmembrane type-1" evidence="10">
    <location>
        <begin position="116"/>
        <end position="403"/>
    </location>
</feature>
<evidence type="ECO:0000256" key="4">
    <source>
        <dbReference type="ARBA" id="ARBA00022741"/>
    </source>
</evidence>
<evidence type="ECO:0000313" key="11">
    <source>
        <dbReference type="EMBL" id="AYO44867.1"/>
    </source>
</evidence>
<protein>
    <submittedName>
        <fullName evidence="11">ATP-dependent permease MDL1, mitochondrial</fullName>
    </submittedName>
</protein>
<keyword evidence="4" id="KW-0547">Nucleotide-binding</keyword>
<accession>A0A3G2SD86</accession>
<comment type="subcellular location">
    <subcellularLocation>
        <location evidence="1">Membrane</location>
        <topology evidence="1">Multi-pass membrane protein</topology>
    </subcellularLocation>
</comment>
<dbReference type="InterPro" id="IPR039421">
    <property type="entry name" value="Type_1_exporter"/>
</dbReference>
<sequence length="813" mass="87465">MVRIAVAGLSRLGVPLMHACAVRTGMAGPCGVAMMRAQIPMARPVAPLTALFRASLHTSRVVMDKKPARKSSGVLSQVVSALRDMASSRPTQGKSSQYPAVRRLMELMRPELRGIVLALGLLLIASLVSLSVPFTIGKVVDFFSQPDARFPFGLTMPTVATLLLCVFATGALARASSNILLELTGVRVIQRIRERAFSNALRQDVSFADKGAGDTVSRINMDCNLVGGAITTDLADGLRSTVTVLASCSAMFYISTKLTLVMMLVIPPAALCAAYYGRFLRNLTNKTQDAVGVMTRTAEERLSPAAFRTISASGTQRAEEKRFDARVQEIAALQTKEAYAGGIFHSGLGFVGNCTIVTLLTYGGHLVSLGQLTVGDLTSLLMYTAYLGGGLILMTNFFTSLMKGVGAGARVFGLLDQQPRIPLGQGVKLDVASMDRRGARIQFDDVHFRYPSRPEKAVLNGVSLDIQPGTSVALVGSSGAGKSSVHALLLRFYEPDSGRVMMDGRDIRTYTPESLRSVMSVVPQEPVLFEGTIAFNIGYGTPHATREQIERAARAAHCLEFVRTLPQGFDTVIGPRELSGGQRQRIAIARALVREPSVLLLDEATSALDSASELLINEAITSIINEGRTTVWIVAHRLSTVRAADTIMLLEDGRIAEQGTFEQLDQPGTRFRALMQSQLTAPPPPAPAAVPDGRRAYSTAARRRHVPAAPVWSVREATQAADTAPLLDPARLAHMHRLAALPQPATAEEMERLRAELEPLVAVMHSTQATGEYDAVPETAWSGWRATDEAPLTRSELEAGGGHWRAGYVVSSK</sequence>
<dbReference type="SUPFAM" id="SSF90123">
    <property type="entry name" value="ABC transporter transmembrane region"/>
    <property type="match status" value="1"/>
</dbReference>
<dbReference type="Proteomes" id="UP000269793">
    <property type="component" value="Chromosome VIII"/>
</dbReference>
<dbReference type="PANTHER" id="PTHR43394:SF1">
    <property type="entry name" value="ATP-BINDING CASSETTE SUB-FAMILY B MEMBER 10, MITOCHONDRIAL"/>
    <property type="match status" value="1"/>
</dbReference>
<dbReference type="InterPro" id="IPR017871">
    <property type="entry name" value="ABC_transporter-like_CS"/>
</dbReference>
<dbReference type="InterPro" id="IPR027417">
    <property type="entry name" value="P-loop_NTPase"/>
</dbReference>
<dbReference type="GO" id="GO:0015421">
    <property type="term" value="F:ABC-type oligopeptide transporter activity"/>
    <property type="evidence" value="ECO:0007669"/>
    <property type="project" value="TreeGrafter"/>
</dbReference>
<proteinExistence type="predicted"/>
<dbReference type="Pfam" id="PF00664">
    <property type="entry name" value="ABC_membrane"/>
    <property type="match status" value="1"/>
</dbReference>
<feature type="transmembrane region" description="Helical" evidence="8">
    <location>
        <begin position="258"/>
        <end position="277"/>
    </location>
</feature>
<dbReference type="InterPro" id="IPR003593">
    <property type="entry name" value="AAA+_ATPase"/>
</dbReference>
<dbReference type="VEuPathDB" id="FungiDB:DNF11_3917"/>
<reference evidence="11 12" key="1">
    <citation type="submission" date="2018-10" db="EMBL/GenBank/DDBJ databases">
        <title>Complete genome sequence of Malassezia restricta CBS 7877.</title>
        <authorList>
            <person name="Morand S.C."/>
            <person name="Bertignac M."/>
            <person name="Iltis A."/>
            <person name="Kolder I."/>
            <person name="Pirovano W."/>
            <person name="Jourdain R."/>
            <person name="Clavaud C."/>
        </authorList>
    </citation>
    <scope>NUCLEOTIDE SEQUENCE [LARGE SCALE GENOMIC DNA]</scope>
    <source>
        <strain evidence="11 12">CBS 7877</strain>
    </source>
</reference>
<organism evidence="11 12">
    <name type="scientific">Malassezia restricta (strain ATCC 96810 / NBRC 103918 / CBS 7877)</name>
    <name type="common">Seborrheic dermatitis infection agent</name>
    <dbReference type="NCBI Taxonomy" id="425264"/>
    <lineage>
        <taxon>Eukaryota</taxon>
        <taxon>Fungi</taxon>
        <taxon>Dikarya</taxon>
        <taxon>Basidiomycota</taxon>
        <taxon>Ustilaginomycotina</taxon>
        <taxon>Malasseziomycetes</taxon>
        <taxon>Malasseziales</taxon>
        <taxon>Malasseziaceae</taxon>
        <taxon>Malassezia</taxon>
    </lineage>
</organism>
<keyword evidence="7 8" id="KW-0472">Membrane</keyword>
<dbReference type="GO" id="GO:0005524">
    <property type="term" value="F:ATP binding"/>
    <property type="evidence" value="ECO:0007669"/>
    <property type="project" value="UniProtKB-KW"/>
</dbReference>
<dbReference type="GO" id="GO:0005743">
    <property type="term" value="C:mitochondrial inner membrane"/>
    <property type="evidence" value="ECO:0007669"/>
    <property type="project" value="TreeGrafter"/>
</dbReference>
<dbReference type="OrthoDB" id="6500128at2759"/>
<gene>
    <name evidence="11" type="primary">mdl1</name>
    <name evidence="11" type="ORF">DNF11_3917</name>
</gene>
<evidence type="ECO:0000256" key="3">
    <source>
        <dbReference type="ARBA" id="ARBA00022692"/>
    </source>
</evidence>
<keyword evidence="5" id="KW-0067">ATP-binding</keyword>